<evidence type="ECO:0000256" key="1">
    <source>
        <dbReference type="SAM" id="MobiDB-lite"/>
    </source>
</evidence>
<organism evidence="3 4">
    <name type="scientific">Streptomyces cinnamoneus</name>
    <name type="common">Streptoverticillium cinnamoneum</name>
    <dbReference type="NCBI Taxonomy" id="53446"/>
    <lineage>
        <taxon>Bacteria</taxon>
        <taxon>Bacillati</taxon>
        <taxon>Actinomycetota</taxon>
        <taxon>Actinomycetes</taxon>
        <taxon>Kitasatosporales</taxon>
        <taxon>Streptomycetaceae</taxon>
        <taxon>Streptomyces</taxon>
        <taxon>Streptomyces cinnamoneus group</taxon>
    </lineage>
</organism>
<reference evidence="3" key="2">
    <citation type="submission" date="2020-09" db="EMBL/GenBank/DDBJ databases">
        <authorList>
            <person name="Sun Q."/>
            <person name="Ohkuma M."/>
        </authorList>
    </citation>
    <scope>NUCLEOTIDE SEQUENCE</scope>
    <source>
        <strain evidence="3">JCM 4633</strain>
    </source>
</reference>
<feature type="chain" id="PRO_5037126976" evidence="2">
    <location>
        <begin position="29"/>
        <end position="412"/>
    </location>
</feature>
<dbReference type="RefSeq" id="WP_190112099.1">
    <property type="nucleotide sequence ID" value="NZ_BMVB01000021.1"/>
</dbReference>
<accession>A0A918U1F3</accession>
<evidence type="ECO:0000313" key="4">
    <source>
        <dbReference type="Proteomes" id="UP000646244"/>
    </source>
</evidence>
<feature type="signal peptide" evidence="2">
    <location>
        <begin position="1"/>
        <end position="28"/>
    </location>
</feature>
<feature type="compositionally biased region" description="Low complexity" evidence="1">
    <location>
        <begin position="377"/>
        <end position="395"/>
    </location>
</feature>
<dbReference type="EMBL" id="BMVB01000021">
    <property type="protein sequence ID" value="GHC66023.1"/>
    <property type="molecule type" value="Genomic_DNA"/>
</dbReference>
<protein>
    <submittedName>
        <fullName evidence="3">Uncharacterized protein</fullName>
    </submittedName>
</protein>
<feature type="region of interest" description="Disordered" evidence="1">
    <location>
        <begin position="320"/>
        <end position="349"/>
    </location>
</feature>
<feature type="region of interest" description="Disordered" evidence="1">
    <location>
        <begin position="366"/>
        <end position="412"/>
    </location>
</feature>
<name>A0A918U1F3_STRCJ</name>
<gene>
    <name evidence="3" type="ORF">GCM10010507_49580</name>
</gene>
<keyword evidence="2" id="KW-0732">Signal</keyword>
<dbReference type="AlphaFoldDB" id="A0A918U1F3"/>
<feature type="region of interest" description="Disordered" evidence="1">
    <location>
        <begin position="202"/>
        <end position="221"/>
    </location>
</feature>
<reference evidence="3" key="1">
    <citation type="journal article" date="2014" name="Int. J. Syst. Evol. Microbiol.">
        <title>Complete genome sequence of Corynebacterium casei LMG S-19264T (=DSM 44701T), isolated from a smear-ripened cheese.</title>
        <authorList>
            <consortium name="US DOE Joint Genome Institute (JGI-PGF)"/>
            <person name="Walter F."/>
            <person name="Albersmeier A."/>
            <person name="Kalinowski J."/>
            <person name="Ruckert C."/>
        </authorList>
    </citation>
    <scope>NUCLEOTIDE SEQUENCE</scope>
    <source>
        <strain evidence="3">JCM 4633</strain>
    </source>
</reference>
<feature type="compositionally biased region" description="Gly residues" evidence="1">
    <location>
        <begin position="366"/>
        <end position="376"/>
    </location>
</feature>
<dbReference type="PROSITE" id="PS51257">
    <property type="entry name" value="PROKAR_LIPOPROTEIN"/>
    <property type="match status" value="1"/>
</dbReference>
<evidence type="ECO:0000313" key="3">
    <source>
        <dbReference type="EMBL" id="GHC66023.1"/>
    </source>
</evidence>
<feature type="compositionally biased region" description="Basic and acidic residues" evidence="1">
    <location>
        <begin position="209"/>
        <end position="221"/>
    </location>
</feature>
<evidence type="ECO:0000256" key="2">
    <source>
        <dbReference type="SAM" id="SignalP"/>
    </source>
</evidence>
<proteinExistence type="predicted"/>
<comment type="caution">
    <text evidence="3">The sequence shown here is derived from an EMBL/GenBank/DDBJ whole genome shotgun (WGS) entry which is preliminary data.</text>
</comment>
<dbReference type="Proteomes" id="UP000646244">
    <property type="component" value="Unassembled WGS sequence"/>
</dbReference>
<sequence>MGERIIHTTRKALVAAGVVALVAAGSTACDPSNKLSTAAKVKQAFDKLGEQKSLTTEIGLDGGAEKIFAAMKDADDFTREDADMLAAMRLTYAFGSDKPLKDATADDKGFTYDVRLARKDAKPLFEARQVDGKSYVRLDLKAVAGFAERHGKDKSKSSARGTQAIDKLLKQADELPASLASVKNALKGDWISIDPASFEEFAKSMGKGGDSKSPKPDPETQKRAYEALQRALTDNAKVKDAGKKDGVDHVTATLPAKKIAKDFAEGLKPLKDKLGDKAGKLDKLTRDADKAPDKDVTLDLAIKDGMLAGVTFDVAQLADEKDKDKPKGPLPVAIGFKKGGGDNLKVPSGAQELKPQDLMGAAMFVMGGGRAGGAGGDSPFKSESPFKSSDPFKSDAPSKNGDPFADDPFKGI</sequence>